<evidence type="ECO:0000313" key="3">
    <source>
        <dbReference type="Proteomes" id="UP000622648"/>
    </source>
</evidence>
<evidence type="ECO:0000256" key="1">
    <source>
        <dbReference type="SAM" id="SignalP"/>
    </source>
</evidence>
<keyword evidence="3" id="KW-1185">Reference proteome</keyword>
<comment type="caution">
    <text evidence="2">The sequence shown here is derived from an EMBL/GenBank/DDBJ whole genome shotgun (WGS) entry which is preliminary data.</text>
</comment>
<protein>
    <recommendedName>
        <fullName evidence="4">Spy/CpxP family protein refolding chaperone</fullName>
    </recommendedName>
</protein>
<feature type="chain" id="PRO_5045595367" description="Spy/CpxP family protein refolding chaperone" evidence="1">
    <location>
        <begin position="30"/>
        <end position="138"/>
    </location>
</feature>
<proteinExistence type="predicted"/>
<organism evidence="2 3">
    <name type="scientific">Pedobacter psychrotolerans</name>
    <dbReference type="NCBI Taxonomy" id="1843235"/>
    <lineage>
        <taxon>Bacteria</taxon>
        <taxon>Pseudomonadati</taxon>
        <taxon>Bacteroidota</taxon>
        <taxon>Sphingobacteriia</taxon>
        <taxon>Sphingobacteriales</taxon>
        <taxon>Sphingobacteriaceae</taxon>
        <taxon>Pedobacter</taxon>
    </lineage>
</organism>
<evidence type="ECO:0000313" key="2">
    <source>
        <dbReference type="EMBL" id="GGE67109.1"/>
    </source>
</evidence>
<accession>A0ABQ1SVV6</accession>
<sequence>MSLNFKNNEMKKLLMICGLMLGIAGFTQAQQGGGQGRGGMMMKPEERVKQLDEKLKLSDDQKTKLTTVFTEQAEAMKKMREDMQGADRDAMREKMQKFRADNDTKVSAVLTDDQKKTYEAWQKEQRAEMQKRMQGGSN</sequence>
<feature type="signal peptide" evidence="1">
    <location>
        <begin position="1"/>
        <end position="29"/>
    </location>
</feature>
<dbReference type="Proteomes" id="UP000622648">
    <property type="component" value="Unassembled WGS sequence"/>
</dbReference>
<evidence type="ECO:0008006" key="4">
    <source>
        <dbReference type="Google" id="ProtNLM"/>
    </source>
</evidence>
<gene>
    <name evidence="2" type="ORF">GCM10011413_37160</name>
</gene>
<reference evidence="3" key="1">
    <citation type="journal article" date="2019" name="Int. J. Syst. Evol. Microbiol.">
        <title>The Global Catalogue of Microorganisms (GCM) 10K type strain sequencing project: providing services to taxonomists for standard genome sequencing and annotation.</title>
        <authorList>
            <consortium name="The Broad Institute Genomics Platform"/>
            <consortium name="The Broad Institute Genome Sequencing Center for Infectious Disease"/>
            <person name="Wu L."/>
            <person name="Ma J."/>
        </authorList>
    </citation>
    <scope>NUCLEOTIDE SEQUENCE [LARGE SCALE GENOMIC DNA]</scope>
    <source>
        <strain evidence="3">CGMCC 1.15644</strain>
    </source>
</reference>
<keyword evidence="1" id="KW-0732">Signal</keyword>
<dbReference type="EMBL" id="BMJO01000007">
    <property type="protein sequence ID" value="GGE67109.1"/>
    <property type="molecule type" value="Genomic_DNA"/>
</dbReference>
<name>A0ABQ1SVV6_9SPHI</name>